<proteinExistence type="predicted"/>
<dbReference type="PaxDb" id="2903-EOD26554"/>
<feature type="transmembrane region" description="Helical" evidence="1">
    <location>
        <begin position="88"/>
        <end position="109"/>
    </location>
</feature>
<keyword evidence="1" id="KW-0472">Membrane</keyword>
<dbReference type="AlphaFoldDB" id="A0A0D3JSR9"/>
<reference evidence="2" key="2">
    <citation type="submission" date="2024-10" db="UniProtKB">
        <authorList>
            <consortium name="EnsemblProtists"/>
        </authorList>
    </citation>
    <scope>IDENTIFICATION</scope>
</reference>
<reference evidence="3" key="1">
    <citation type="journal article" date="2013" name="Nature">
        <title>Pan genome of the phytoplankton Emiliania underpins its global distribution.</title>
        <authorList>
            <person name="Read B.A."/>
            <person name="Kegel J."/>
            <person name="Klute M.J."/>
            <person name="Kuo A."/>
            <person name="Lefebvre S.C."/>
            <person name="Maumus F."/>
            <person name="Mayer C."/>
            <person name="Miller J."/>
            <person name="Monier A."/>
            <person name="Salamov A."/>
            <person name="Young J."/>
            <person name="Aguilar M."/>
            <person name="Claverie J.M."/>
            <person name="Frickenhaus S."/>
            <person name="Gonzalez K."/>
            <person name="Herman E.K."/>
            <person name="Lin Y.C."/>
            <person name="Napier J."/>
            <person name="Ogata H."/>
            <person name="Sarno A.F."/>
            <person name="Shmutz J."/>
            <person name="Schroeder D."/>
            <person name="de Vargas C."/>
            <person name="Verret F."/>
            <person name="von Dassow P."/>
            <person name="Valentin K."/>
            <person name="Van de Peer Y."/>
            <person name="Wheeler G."/>
            <person name="Dacks J.B."/>
            <person name="Delwiche C.F."/>
            <person name="Dyhrman S.T."/>
            <person name="Glockner G."/>
            <person name="John U."/>
            <person name="Richards T."/>
            <person name="Worden A.Z."/>
            <person name="Zhang X."/>
            <person name="Grigoriev I.V."/>
            <person name="Allen A.E."/>
            <person name="Bidle K."/>
            <person name="Borodovsky M."/>
            <person name="Bowler C."/>
            <person name="Brownlee C."/>
            <person name="Cock J.M."/>
            <person name="Elias M."/>
            <person name="Gladyshev V.N."/>
            <person name="Groth M."/>
            <person name="Guda C."/>
            <person name="Hadaegh A."/>
            <person name="Iglesias-Rodriguez M.D."/>
            <person name="Jenkins J."/>
            <person name="Jones B.M."/>
            <person name="Lawson T."/>
            <person name="Leese F."/>
            <person name="Lindquist E."/>
            <person name="Lobanov A."/>
            <person name="Lomsadze A."/>
            <person name="Malik S.B."/>
            <person name="Marsh M.E."/>
            <person name="Mackinder L."/>
            <person name="Mock T."/>
            <person name="Mueller-Roeber B."/>
            <person name="Pagarete A."/>
            <person name="Parker M."/>
            <person name="Probert I."/>
            <person name="Quesneville H."/>
            <person name="Raines C."/>
            <person name="Rensing S.A."/>
            <person name="Riano-Pachon D.M."/>
            <person name="Richier S."/>
            <person name="Rokitta S."/>
            <person name="Shiraiwa Y."/>
            <person name="Soanes D.M."/>
            <person name="van der Giezen M."/>
            <person name="Wahlund T.M."/>
            <person name="Williams B."/>
            <person name="Wilson W."/>
            <person name="Wolfe G."/>
            <person name="Wurch L.L."/>
        </authorList>
    </citation>
    <scope>NUCLEOTIDE SEQUENCE</scope>
</reference>
<keyword evidence="1" id="KW-0812">Transmembrane</keyword>
<dbReference type="RefSeq" id="XP_005778983.1">
    <property type="nucleotide sequence ID" value="XM_005778926.1"/>
</dbReference>
<dbReference type="Proteomes" id="UP000013827">
    <property type="component" value="Unassembled WGS sequence"/>
</dbReference>
<keyword evidence="3" id="KW-1185">Reference proteome</keyword>
<name>A0A0D3JSR9_EMIH1</name>
<dbReference type="EnsemblProtists" id="EOD26554">
    <property type="protein sequence ID" value="EOD26554"/>
    <property type="gene ID" value="EMIHUDRAFT_353960"/>
</dbReference>
<accession>A0A0D3JSR9</accession>
<protein>
    <submittedName>
        <fullName evidence="2">Uncharacterized protein</fullName>
    </submittedName>
</protein>
<evidence type="ECO:0000313" key="3">
    <source>
        <dbReference type="Proteomes" id="UP000013827"/>
    </source>
</evidence>
<dbReference type="KEGG" id="ehx:EMIHUDRAFT_353960"/>
<sequence length="211" mass="22411">MACAAAEHIEALGEGALLHGPEPHRMASVKAPHRTANAGLALWSVGRSWLLACLQKEQHRLLLLCRAVLWCCLAVACIAPSGSAVGPWGGHFALVTAAATGALTLCLSLMRRDASLLAAFLHADVVCLGIAVWVVGARRRLSRDGDCPWDASACPDWRKALRKVSLYAGVGALVPMAYLGLPLSRSSSLWRAAGRTYEESIGFHRAIGHGM</sequence>
<organism evidence="2 3">
    <name type="scientific">Emiliania huxleyi (strain CCMP1516)</name>
    <dbReference type="NCBI Taxonomy" id="280463"/>
    <lineage>
        <taxon>Eukaryota</taxon>
        <taxon>Haptista</taxon>
        <taxon>Haptophyta</taxon>
        <taxon>Prymnesiophyceae</taxon>
        <taxon>Isochrysidales</taxon>
        <taxon>Noelaerhabdaceae</taxon>
        <taxon>Emiliania</taxon>
    </lineage>
</organism>
<keyword evidence="1" id="KW-1133">Transmembrane helix</keyword>
<feature type="transmembrane region" description="Helical" evidence="1">
    <location>
        <begin position="116"/>
        <end position="136"/>
    </location>
</feature>
<dbReference type="HOGENOM" id="CLU_1307718_0_0_1"/>
<evidence type="ECO:0000256" key="1">
    <source>
        <dbReference type="SAM" id="Phobius"/>
    </source>
</evidence>
<feature type="transmembrane region" description="Helical" evidence="1">
    <location>
        <begin position="164"/>
        <end position="181"/>
    </location>
</feature>
<evidence type="ECO:0000313" key="2">
    <source>
        <dbReference type="EnsemblProtists" id="EOD26554"/>
    </source>
</evidence>
<feature type="transmembrane region" description="Helical" evidence="1">
    <location>
        <begin position="61"/>
        <end position="82"/>
    </location>
</feature>
<dbReference type="GeneID" id="17272100"/>